<evidence type="ECO:0000313" key="2">
    <source>
        <dbReference type="EMBL" id="TWU33893.1"/>
    </source>
</evidence>
<reference evidence="2 3" key="1">
    <citation type="submission" date="2019-02" db="EMBL/GenBank/DDBJ databases">
        <title>Deep-cultivation of Planctomycetes and their phenomic and genomic characterization uncovers novel biology.</title>
        <authorList>
            <person name="Wiegand S."/>
            <person name="Jogler M."/>
            <person name="Boedeker C."/>
            <person name="Pinto D."/>
            <person name="Vollmers J."/>
            <person name="Rivas-Marin E."/>
            <person name="Kohn T."/>
            <person name="Peeters S.H."/>
            <person name="Heuer A."/>
            <person name="Rast P."/>
            <person name="Oberbeckmann S."/>
            <person name="Bunk B."/>
            <person name="Jeske O."/>
            <person name="Meyerdierks A."/>
            <person name="Storesund J.E."/>
            <person name="Kallscheuer N."/>
            <person name="Luecker S."/>
            <person name="Lage O.M."/>
            <person name="Pohl T."/>
            <person name="Merkel B.J."/>
            <person name="Hornburger P."/>
            <person name="Mueller R.-W."/>
            <person name="Bruemmer F."/>
            <person name="Labrenz M."/>
            <person name="Spormann A.M."/>
            <person name="Op Den Camp H."/>
            <person name="Overmann J."/>
            <person name="Amann R."/>
            <person name="Jetten M.S.M."/>
            <person name="Mascher T."/>
            <person name="Medema M.H."/>
            <person name="Devos D.P."/>
            <person name="Kaster A.-K."/>
            <person name="Ovreas L."/>
            <person name="Rohde M."/>
            <person name="Galperin M.Y."/>
            <person name="Jogler C."/>
        </authorList>
    </citation>
    <scope>NUCLEOTIDE SEQUENCE [LARGE SCALE GENOMIC DNA]</scope>
    <source>
        <strain evidence="2 3">Poly41</strain>
    </source>
</reference>
<name>A0A5C6D9T8_9BACT</name>
<proteinExistence type="predicted"/>
<dbReference type="AlphaFoldDB" id="A0A5C6D9T8"/>
<protein>
    <submittedName>
        <fullName evidence="2">Uncharacterized protein</fullName>
    </submittedName>
</protein>
<organism evidence="2 3">
    <name type="scientific">Novipirellula artificiosorum</name>
    <dbReference type="NCBI Taxonomy" id="2528016"/>
    <lineage>
        <taxon>Bacteria</taxon>
        <taxon>Pseudomonadati</taxon>
        <taxon>Planctomycetota</taxon>
        <taxon>Planctomycetia</taxon>
        <taxon>Pirellulales</taxon>
        <taxon>Pirellulaceae</taxon>
        <taxon>Novipirellula</taxon>
    </lineage>
</organism>
<sequence>MLKGSVQGTRLTRVLRLGQRFHFLVRRIWGSYLAKDVTSWLGNSPTVANNHYAMTMQASFDRAVAEGAKMIGMTTLPAAPKPIPHAKGDDAEVVDSKTPPTVQAKGGDSKTRKVAEVANPRNIWVCLVESLAGLPLSCPTRTVTIV</sequence>
<gene>
    <name evidence="2" type="ORF">Poly41_48930</name>
</gene>
<evidence type="ECO:0000256" key="1">
    <source>
        <dbReference type="SAM" id="MobiDB-lite"/>
    </source>
</evidence>
<dbReference type="Proteomes" id="UP000319143">
    <property type="component" value="Unassembled WGS sequence"/>
</dbReference>
<accession>A0A5C6D9T8</accession>
<comment type="caution">
    <text evidence="2">The sequence shown here is derived from an EMBL/GenBank/DDBJ whole genome shotgun (WGS) entry which is preliminary data.</text>
</comment>
<dbReference type="RefSeq" id="WP_146529332.1">
    <property type="nucleotide sequence ID" value="NZ_SJPV01000009.1"/>
</dbReference>
<keyword evidence="3" id="KW-1185">Reference proteome</keyword>
<dbReference type="EMBL" id="SJPV01000009">
    <property type="protein sequence ID" value="TWU33893.1"/>
    <property type="molecule type" value="Genomic_DNA"/>
</dbReference>
<feature type="region of interest" description="Disordered" evidence="1">
    <location>
        <begin position="87"/>
        <end position="111"/>
    </location>
</feature>
<evidence type="ECO:0000313" key="3">
    <source>
        <dbReference type="Proteomes" id="UP000319143"/>
    </source>
</evidence>